<dbReference type="Pfam" id="PF01535">
    <property type="entry name" value="PPR"/>
    <property type="match status" value="2"/>
</dbReference>
<dbReference type="PANTHER" id="PTHR47926">
    <property type="entry name" value="PENTATRICOPEPTIDE REPEAT-CONTAINING PROTEIN"/>
    <property type="match status" value="1"/>
</dbReference>
<name>A0A6L2M718_TANCI</name>
<feature type="repeat" description="PPR" evidence="2">
    <location>
        <begin position="120"/>
        <end position="154"/>
    </location>
</feature>
<dbReference type="InterPro" id="IPR002885">
    <property type="entry name" value="PPR_rpt"/>
</dbReference>
<evidence type="ECO:0000256" key="2">
    <source>
        <dbReference type="PROSITE-ProRule" id="PRU00708"/>
    </source>
</evidence>
<comment type="caution">
    <text evidence="3">The sequence shown here is derived from an EMBL/GenBank/DDBJ whole genome shotgun (WGS) entry which is preliminary data.</text>
</comment>
<dbReference type="PROSITE" id="PS51375">
    <property type="entry name" value="PPR"/>
    <property type="match status" value="2"/>
</dbReference>
<dbReference type="EMBL" id="BKCJ010005687">
    <property type="protein sequence ID" value="GEU68115.1"/>
    <property type="molecule type" value="Genomic_DNA"/>
</dbReference>
<feature type="non-terminal residue" evidence="3">
    <location>
        <position position="203"/>
    </location>
</feature>
<evidence type="ECO:0000313" key="3">
    <source>
        <dbReference type="EMBL" id="GEU68115.1"/>
    </source>
</evidence>
<evidence type="ECO:0000256" key="1">
    <source>
        <dbReference type="ARBA" id="ARBA00022737"/>
    </source>
</evidence>
<dbReference type="Gene3D" id="1.25.40.10">
    <property type="entry name" value="Tetratricopeptide repeat domain"/>
    <property type="match status" value="2"/>
</dbReference>
<protein>
    <submittedName>
        <fullName evidence="3">Putative pentatricopeptide repeat-containing protein At3g25970</fullName>
    </submittedName>
</protein>
<dbReference type="GO" id="GO:0003723">
    <property type="term" value="F:RNA binding"/>
    <property type="evidence" value="ECO:0007669"/>
    <property type="project" value="InterPro"/>
</dbReference>
<dbReference type="InterPro" id="IPR011990">
    <property type="entry name" value="TPR-like_helical_dom_sf"/>
</dbReference>
<organism evidence="3">
    <name type="scientific">Tanacetum cinerariifolium</name>
    <name type="common">Dalmatian daisy</name>
    <name type="synonym">Chrysanthemum cinerariifolium</name>
    <dbReference type="NCBI Taxonomy" id="118510"/>
    <lineage>
        <taxon>Eukaryota</taxon>
        <taxon>Viridiplantae</taxon>
        <taxon>Streptophyta</taxon>
        <taxon>Embryophyta</taxon>
        <taxon>Tracheophyta</taxon>
        <taxon>Spermatophyta</taxon>
        <taxon>Magnoliopsida</taxon>
        <taxon>eudicotyledons</taxon>
        <taxon>Gunneridae</taxon>
        <taxon>Pentapetalae</taxon>
        <taxon>asterids</taxon>
        <taxon>campanulids</taxon>
        <taxon>Asterales</taxon>
        <taxon>Asteraceae</taxon>
        <taxon>Asteroideae</taxon>
        <taxon>Anthemideae</taxon>
        <taxon>Anthemidinae</taxon>
        <taxon>Tanacetum</taxon>
    </lineage>
</organism>
<keyword evidence="1" id="KW-0677">Repeat</keyword>
<feature type="repeat" description="PPR" evidence="2">
    <location>
        <begin position="50"/>
        <end position="84"/>
    </location>
</feature>
<gene>
    <name evidence="3" type="ORF">Tci_040093</name>
</gene>
<dbReference type="InterPro" id="IPR046960">
    <property type="entry name" value="PPR_At4g14850-like_plant"/>
</dbReference>
<dbReference type="NCBIfam" id="TIGR00756">
    <property type="entry name" value="PPR"/>
    <property type="match status" value="1"/>
</dbReference>
<reference evidence="3" key="1">
    <citation type="journal article" date="2019" name="Sci. Rep.">
        <title>Draft genome of Tanacetum cinerariifolium, the natural source of mosquito coil.</title>
        <authorList>
            <person name="Yamashiro T."/>
            <person name="Shiraishi A."/>
            <person name="Satake H."/>
            <person name="Nakayama K."/>
        </authorList>
    </citation>
    <scope>NUCLEOTIDE SEQUENCE</scope>
</reference>
<dbReference type="GO" id="GO:0009451">
    <property type="term" value="P:RNA modification"/>
    <property type="evidence" value="ECO:0007669"/>
    <property type="project" value="InterPro"/>
</dbReference>
<dbReference type="AlphaFoldDB" id="A0A6L2M718"/>
<accession>A0A6L2M718</accession>
<dbReference type="PANTHER" id="PTHR47926:SF533">
    <property type="entry name" value="DYW DOMAIN-CONTAINING PROTEIN"/>
    <property type="match status" value="1"/>
</dbReference>
<sequence length="203" mass="22808">MLNVLKGLVLKVGFSGNVVLVSGFVQRFMKFGCLDSGVKSFYECHFGCLDNVIWSVVIHGYVTNGVYDKGRECFAKMLRFGFEFNEFCLSGVIGCVFDVREGEAIHGWCVKKRWLLGGFSMHLCNAIMVMYGRCGRRWDGVKLFDEMCEQDVVLWTGRIGVAFDCWDAFEVFKRCVLSGCEVNEFTLINVLASVEGGETVDMG</sequence>
<proteinExistence type="predicted"/>